<evidence type="ECO:0000256" key="1">
    <source>
        <dbReference type="ARBA" id="ARBA00001974"/>
    </source>
</evidence>
<evidence type="ECO:0000256" key="16">
    <source>
        <dbReference type="HAMAP-Rule" id="MF_00037"/>
    </source>
</evidence>
<dbReference type="InterPro" id="IPR003170">
    <property type="entry name" value="MurB"/>
</dbReference>
<comment type="caution">
    <text evidence="18">The sequence shown here is derived from an EMBL/GenBank/DDBJ whole genome shotgun (WGS) entry which is preliminary data.</text>
</comment>
<evidence type="ECO:0000256" key="2">
    <source>
        <dbReference type="ARBA" id="ARBA00003921"/>
    </source>
</evidence>
<dbReference type="InterPro" id="IPR036635">
    <property type="entry name" value="MurB_C_sf"/>
</dbReference>
<dbReference type="InterPro" id="IPR036318">
    <property type="entry name" value="FAD-bd_PCMH-like_sf"/>
</dbReference>
<comment type="cofactor">
    <cofactor evidence="1 16">
        <name>FAD</name>
        <dbReference type="ChEBI" id="CHEBI:57692"/>
    </cofactor>
</comment>
<reference evidence="18 20" key="1">
    <citation type="submission" date="2018-06" db="EMBL/GenBank/DDBJ databases">
        <authorList>
            <consortium name="Pathogen Informatics"/>
            <person name="Doyle S."/>
        </authorList>
    </citation>
    <scope>NUCLEOTIDE SEQUENCE [LARGE SCALE GENOMIC DNA]</scope>
    <source>
        <strain evidence="18 20">NCTC10597</strain>
    </source>
</reference>
<dbReference type="NCBIfam" id="NF010480">
    <property type="entry name" value="PRK13905.1"/>
    <property type="match status" value="1"/>
</dbReference>
<dbReference type="InterPro" id="IPR006094">
    <property type="entry name" value="Oxid_FAD_bind_N"/>
</dbReference>
<evidence type="ECO:0000259" key="17">
    <source>
        <dbReference type="PROSITE" id="PS51387"/>
    </source>
</evidence>
<evidence type="ECO:0000256" key="9">
    <source>
        <dbReference type="ARBA" id="ARBA00022857"/>
    </source>
</evidence>
<feature type="active site" evidence="16">
    <location>
        <position position="295"/>
    </location>
</feature>
<dbReference type="Proteomes" id="UP000294641">
    <property type="component" value="Unassembled WGS sequence"/>
</dbReference>
<dbReference type="AlphaFoldDB" id="A0A8B4QE67"/>
<evidence type="ECO:0000256" key="10">
    <source>
        <dbReference type="ARBA" id="ARBA00022960"/>
    </source>
</evidence>
<evidence type="ECO:0000256" key="3">
    <source>
        <dbReference type="ARBA" id="ARBA00004496"/>
    </source>
</evidence>
<comment type="pathway">
    <text evidence="4 16">Cell wall biogenesis; peptidoglycan biosynthesis.</text>
</comment>
<dbReference type="NCBIfam" id="TIGR00179">
    <property type="entry name" value="murB"/>
    <property type="match status" value="1"/>
</dbReference>
<evidence type="ECO:0000256" key="5">
    <source>
        <dbReference type="ARBA" id="ARBA00022490"/>
    </source>
</evidence>
<organism evidence="18 20">
    <name type="scientific">Kurthia zopfii</name>
    <dbReference type="NCBI Taxonomy" id="1650"/>
    <lineage>
        <taxon>Bacteria</taxon>
        <taxon>Bacillati</taxon>
        <taxon>Bacillota</taxon>
        <taxon>Bacilli</taxon>
        <taxon>Bacillales</taxon>
        <taxon>Caryophanaceae</taxon>
        <taxon>Kurthia</taxon>
    </lineage>
</organism>
<feature type="active site" description="Proton donor" evidence="16">
    <location>
        <position position="225"/>
    </location>
</feature>
<evidence type="ECO:0000256" key="14">
    <source>
        <dbReference type="ARBA" id="ARBA00023316"/>
    </source>
</evidence>
<evidence type="ECO:0000313" key="20">
    <source>
        <dbReference type="Proteomes" id="UP000254330"/>
    </source>
</evidence>
<dbReference type="UniPathway" id="UPA00219"/>
<evidence type="ECO:0000313" key="19">
    <source>
        <dbReference type="EMBL" id="TDR42177.1"/>
    </source>
</evidence>
<keyword evidence="5 16" id="KW-0963">Cytoplasm</keyword>
<keyword evidence="10 16" id="KW-0133">Cell shape</keyword>
<dbReference type="EMBL" id="UGNP01000001">
    <property type="protein sequence ID" value="STX10904.1"/>
    <property type="molecule type" value="Genomic_DNA"/>
</dbReference>
<dbReference type="GO" id="GO:0008762">
    <property type="term" value="F:UDP-N-acetylmuramate dehydrogenase activity"/>
    <property type="evidence" value="ECO:0007669"/>
    <property type="project" value="UniProtKB-UniRule"/>
</dbReference>
<keyword evidence="11 16" id="KW-0573">Peptidoglycan synthesis</keyword>
<evidence type="ECO:0000256" key="11">
    <source>
        <dbReference type="ARBA" id="ARBA00022984"/>
    </source>
</evidence>
<evidence type="ECO:0000313" key="18">
    <source>
        <dbReference type="EMBL" id="STX10904.1"/>
    </source>
</evidence>
<evidence type="ECO:0000256" key="6">
    <source>
        <dbReference type="ARBA" id="ARBA00022618"/>
    </source>
</evidence>
<gene>
    <name evidence="16 18" type="primary">murB</name>
    <name evidence="19" type="ORF">DFR61_10467</name>
    <name evidence="18" type="ORF">NCTC10597_02696</name>
</gene>
<name>A0A8B4QE67_9BACL</name>
<dbReference type="Proteomes" id="UP000254330">
    <property type="component" value="Unassembled WGS sequence"/>
</dbReference>
<dbReference type="Gene3D" id="3.30.465.10">
    <property type="match status" value="1"/>
</dbReference>
<accession>A0A8B4QE67</accession>
<dbReference type="GO" id="GO:0005829">
    <property type="term" value="C:cytosol"/>
    <property type="evidence" value="ECO:0007669"/>
    <property type="project" value="TreeGrafter"/>
</dbReference>
<keyword evidence="13 16" id="KW-0131">Cell cycle</keyword>
<feature type="domain" description="FAD-binding PCMH-type" evidence="17">
    <location>
        <begin position="32"/>
        <end position="231"/>
    </location>
</feature>
<keyword evidence="12 16" id="KW-0560">Oxidoreductase</keyword>
<dbReference type="GO" id="GO:0009252">
    <property type="term" value="P:peptidoglycan biosynthetic process"/>
    <property type="evidence" value="ECO:0007669"/>
    <property type="project" value="UniProtKB-UniRule"/>
</dbReference>
<dbReference type="HAMAP" id="MF_00037">
    <property type="entry name" value="MurB"/>
    <property type="match status" value="1"/>
</dbReference>
<dbReference type="GO" id="GO:0071555">
    <property type="term" value="P:cell wall organization"/>
    <property type="evidence" value="ECO:0007669"/>
    <property type="project" value="UniProtKB-KW"/>
</dbReference>
<dbReference type="InterPro" id="IPR016169">
    <property type="entry name" value="FAD-bd_PCMH_sub2"/>
</dbReference>
<keyword evidence="9 16" id="KW-0521">NADP</keyword>
<dbReference type="Gene3D" id="3.30.43.10">
    <property type="entry name" value="Uridine Diphospho-n-acetylenolpyruvylglucosamine Reductase, domain 2"/>
    <property type="match status" value="1"/>
</dbReference>
<feature type="active site" evidence="16">
    <location>
        <position position="175"/>
    </location>
</feature>
<dbReference type="Pfam" id="PF02873">
    <property type="entry name" value="MurB_C"/>
    <property type="match status" value="1"/>
</dbReference>
<evidence type="ECO:0000256" key="15">
    <source>
        <dbReference type="ARBA" id="ARBA00048914"/>
    </source>
</evidence>
<keyword evidence="14 16" id="KW-0961">Cell wall biogenesis/degradation</keyword>
<proteinExistence type="inferred from homology"/>
<evidence type="ECO:0000256" key="12">
    <source>
        <dbReference type="ARBA" id="ARBA00023002"/>
    </source>
</evidence>
<comment type="subcellular location">
    <subcellularLocation>
        <location evidence="3 16">Cytoplasm</location>
    </subcellularLocation>
</comment>
<keyword evidence="6 16" id="KW-0132">Cell division</keyword>
<dbReference type="GO" id="GO:0071949">
    <property type="term" value="F:FAD binding"/>
    <property type="evidence" value="ECO:0007669"/>
    <property type="project" value="InterPro"/>
</dbReference>
<dbReference type="PANTHER" id="PTHR21071:SF4">
    <property type="entry name" value="UDP-N-ACETYLENOLPYRUVOYLGLUCOSAMINE REDUCTASE"/>
    <property type="match status" value="1"/>
</dbReference>
<keyword evidence="21" id="KW-1185">Reference proteome</keyword>
<dbReference type="EMBL" id="SNZG01000004">
    <property type="protein sequence ID" value="TDR42177.1"/>
    <property type="molecule type" value="Genomic_DNA"/>
</dbReference>
<dbReference type="Pfam" id="PF01565">
    <property type="entry name" value="FAD_binding_4"/>
    <property type="match status" value="1"/>
</dbReference>
<protein>
    <recommendedName>
        <fullName evidence="16">UDP-N-acetylenolpyruvoylglucosamine reductase</fullName>
        <ecNumber evidence="16">1.3.1.98</ecNumber>
    </recommendedName>
    <alternativeName>
        <fullName evidence="16">UDP-N-acetylmuramate dehydrogenase</fullName>
    </alternativeName>
</protein>
<dbReference type="EC" id="1.3.1.98" evidence="16"/>
<dbReference type="GO" id="GO:0051301">
    <property type="term" value="P:cell division"/>
    <property type="evidence" value="ECO:0007669"/>
    <property type="project" value="UniProtKB-KW"/>
</dbReference>
<dbReference type="SUPFAM" id="SSF56194">
    <property type="entry name" value="Uridine diphospho-N-Acetylenolpyruvylglucosamine reductase, MurB, C-terminal domain"/>
    <property type="match status" value="1"/>
</dbReference>
<dbReference type="PANTHER" id="PTHR21071">
    <property type="entry name" value="UDP-N-ACETYLENOLPYRUVOYLGLUCOSAMINE REDUCTASE"/>
    <property type="match status" value="1"/>
</dbReference>
<dbReference type="PROSITE" id="PS51387">
    <property type="entry name" value="FAD_PCMH"/>
    <property type="match status" value="1"/>
</dbReference>
<evidence type="ECO:0000313" key="21">
    <source>
        <dbReference type="Proteomes" id="UP000294641"/>
    </source>
</evidence>
<comment type="catalytic activity">
    <reaction evidence="15 16">
        <text>UDP-N-acetyl-alpha-D-muramate + NADP(+) = UDP-N-acetyl-3-O-(1-carboxyvinyl)-alpha-D-glucosamine + NADPH + H(+)</text>
        <dbReference type="Rhea" id="RHEA:12248"/>
        <dbReference type="ChEBI" id="CHEBI:15378"/>
        <dbReference type="ChEBI" id="CHEBI:57783"/>
        <dbReference type="ChEBI" id="CHEBI:58349"/>
        <dbReference type="ChEBI" id="CHEBI:68483"/>
        <dbReference type="ChEBI" id="CHEBI:70757"/>
        <dbReference type="EC" id="1.3.1.98"/>
    </reaction>
</comment>
<keyword evidence="8 16" id="KW-0274">FAD</keyword>
<dbReference type="InterPro" id="IPR011601">
    <property type="entry name" value="MurB_C"/>
</dbReference>
<reference evidence="19 21" key="2">
    <citation type="submission" date="2019-03" db="EMBL/GenBank/DDBJ databases">
        <title>Genomic Encyclopedia of Type Strains, Phase IV (KMG-IV): sequencing the most valuable type-strain genomes for metagenomic binning, comparative biology and taxonomic classification.</title>
        <authorList>
            <person name="Goeker M."/>
        </authorList>
    </citation>
    <scope>NUCLEOTIDE SEQUENCE [LARGE SCALE GENOMIC DNA]</scope>
    <source>
        <strain evidence="19 21">DSM 20580</strain>
    </source>
</reference>
<sequence length="307" mass="33218">MKLQWAKEIAEFIDPTNVKVDEPLNKYTMTKLGGPADVFVMAETEEQAGQVVKYARKNNVPIFLLGNGSNMVIRDGGIRGIVLNLSKLDQIHIDGTTVYAQSGALIIDVSRAAAAESLTGLEFSCGIPGSVGGAMAMNAGAYGGEINDVIESCKVLTQEGDVIVLSKEELELGYRKSIIQSQGFYALSSIFQLQKGNKQEIDATIEDFTFKRTSKQPLEFPSAGSVFKRPPGMFAGKLIQDSELQGKGVGGAEVSTKHAGFIINKDNATATDYIETIRMVQKVVKEKFDVELETEVRIVGEDAVPTK</sequence>
<dbReference type="InterPro" id="IPR016166">
    <property type="entry name" value="FAD-bd_PCMH"/>
</dbReference>
<evidence type="ECO:0000256" key="13">
    <source>
        <dbReference type="ARBA" id="ARBA00023306"/>
    </source>
</evidence>
<dbReference type="GO" id="GO:0008360">
    <property type="term" value="P:regulation of cell shape"/>
    <property type="evidence" value="ECO:0007669"/>
    <property type="project" value="UniProtKB-KW"/>
</dbReference>
<dbReference type="InterPro" id="IPR016167">
    <property type="entry name" value="FAD-bd_PCMH_sub1"/>
</dbReference>
<evidence type="ECO:0000256" key="8">
    <source>
        <dbReference type="ARBA" id="ARBA00022827"/>
    </source>
</evidence>
<evidence type="ECO:0000256" key="7">
    <source>
        <dbReference type="ARBA" id="ARBA00022630"/>
    </source>
</evidence>
<evidence type="ECO:0000256" key="4">
    <source>
        <dbReference type="ARBA" id="ARBA00004752"/>
    </source>
</evidence>
<dbReference type="SUPFAM" id="SSF56176">
    <property type="entry name" value="FAD-binding/transporter-associated domain-like"/>
    <property type="match status" value="1"/>
</dbReference>
<comment type="similarity">
    <text evidence="16">Belongs to the MurB family.</text>
</comment>
<keyword evidence="7 16" id="KW-0285">Flavoprotein</keyword>
<dbReference type="Gene3D" id="3.90.78.10">
    <property type="entry name" value="UDP-N-acetylenolpyruvoylglucosamine reductase, C-terminal domain"/>
    <property type="match status" value="1"/>
</dbReference>
<comment type="function">
    <text evidence="2 16">Cell wall formation.</text>
</comment>